<evidence type="ECO:0000259" key="2">
    <source>
        <dbReference type="Pfam" id="PF20434"/>
    </source>
</evidence>
<proteinExistence type="predicted"/>
<dbReference type="InterPro" id="IPR049492">
    <property type="entry name" value="BD-FAE-like_dom"/>
</dbReference>
<name>A0ABZ2G5Q0_9SPHN</name>
<keyword evidence="1 3" id="KW-0378">Hydrolase</keyword>
<dbReference type="Proteomes" id="UP001382935">
    <property type="component" value="Chromosome"/>
</dbReference>
<dbReference type="PANTHER" id="PTHR48081">
    <property type="entry name" value="AB HYDROLASE SUPERFAMILY PROTEIN C4A8.06C"/>
    <property type="match status" value="1"/>
</dbReference>
<dbReference type="InterPro" id="IPR029058">
    <property type="entry name" value="AB_hydrolase_fold"/>
</dbReference>
<keyword evidence="4" id="KW-1185">Reference proteome</keyword>
<organism evidence="3 4">
    <name type="scientific">Sphingomonas kaistensis</name>
    <dbReference type="NCBI Taxonomy" id="298708"/>
    <lineage>
        <taxon>Bacteria</taxon>
        <taxon>Pseudomonadati</taxon>
        <taxon>Pseudomonadota</taxon>
        <taxon>Alphaproteobacteria</taxon>
        <taxon>Sphingomonadales</taxon>
        <taxon>Sphingomonadaceae</taxon>
        <taxon>Sphingomonas</taxon>
    </lineage>
</organism>
<dbReference type="InterPro" id="IPR050300">
    <property type="entry name" value="GDXG_lipolytic_enzyme"/>
</dbReference>
<dbReference type="Gene3D" id="3.40.50.1820">
    <property type="entry name" value="alpha/beta hydrolase"/>
    <property type="match status" value="1"/>
</dbReference>
<protein>
    <submittedName>
        <fullName evidence="3">Alpha/beta hydrolase</fullName>
    </submittedName>
</protein>
<dbReference type="Pfam" id="PF20434">
    <property type="entry name" value="BD-FAE"/>
    <property type="match status" value="1"/>
</dbReference>
<sequence length="243" mass="25490">MPAGKGPFPVVAVIHGGCWTRSFEGVSGTAPLADMLTRRGIATWNIEYRAVGDAGGGYPGTFQDVGAGVDHLRSLAKRYPLDLKRSAFVGHSAGAHLALYAASRPRLAGPLGKNAITPISVAAIDGPGSVREFVGLDKEICGKPVIVPLLGGTPEQTPQAYRDASPIDHLPLGMRTLLVKGALGFGMEAYEAKAKAAGDDVRVITTNPKDHFDMITPGLPNAEKTADWLAANLFAPKVVSTKR</sequence>
<dbReference type="EMBL" id="CP145607">
    <property type="protein sequence ID" value="WWM71267.1"/>
    <property type="molecule type" value="Genomic_DNA"/>
</dbReference>
<evidence type="ECO:0000256" key="1">
    <source>
        <dbReference type="ARBA" id="ARBA00022801"/>
    </source>
</evidence>
<gene>
    <name evidence="3" type="ORF">V6R86_11460</name>
</gene>
<accession>A0ABZ2G5Q0</accession>
<dbReference type="RefSeq" id="WP_338504651.1">
    <property type="nucleotide sequence ID" value="NZ_CP145607.1"/>
</dbReference>
<evidence type="ECO:0000313" key="4">
    <source>
        <dbReference type="Proteomes" id="UP001382935"/>
    </source>
</evidence>
<evidence type="ECO:0000313" key="3">
    <source>
        <dbReference type="EMBL" id="WWM71267.1"/>
    </source>
</evidence>
<reference evidence="3 4" key="1">
    <citation type="submission" date="2024-02" db="EMBL/GenBank/DDBJ databases">
        <title>Full genome sequence of Sphingomonas kaistensis.</title>
        <authorList>
            <person name="Poletto B.L."/>
            <person name="Silva G."/>
            <person name="Galante D."/>
            <person name="Campos K.R."/>
            <person name="Santos M.B.N."/>
            <person name="Sacchi C.T."/>
        </authorList>
    </citation>
    <scope>NUCLEOTIDE SEQUENCE [LARGE SCALE GENOMIC DNA]</scope>
    <source>
        <strain evidence="3 4">MA4R</strain>
    </source>
</reference>
<feature type="domain" description="BD-FAE-like" evidence="2">
    <location>
        <begin position="4"/>
        <end position="170"/>
    </location>
</feature>
<dbReference type="SUPFAM" id="SSF53474">
    <property type="entry name" value="alpha/beta-Hydrolases"/>
    <property type="match status" value="1"/>
</dbReference>
<dbReference type="GO" id="GO:0016787">
    <property type="term" value="F:hydrolase activity"/>
    <property type="evidence" value="ECO:0007669"/>
    <property type="project" value="UniProtKB-KW"/>
</dbReference>